<proteinExistence type="predicted"/>
<dbReference type="Proteomes" id="UP000030671">
    <property type="component" value="Unassembled WGS sequence"/>
</dbReference>
<protein>
    <submittedName>
        <fullName evidence="2">Uncharacterized protein</fullName>
    </submittedName>
</protein>
<dbReference type="GeneID" id="20678907"/>
<dbReference type="InParanoid" id="W4KMR7"/>
<feature type="compositionally biased region" description="Acidic residues" evidence="1">
    <location>
        <begin position="22"/>
        <end position="39"/>
    </location>
</feature>
<evidence type="ECO:0000313" key="3">
    <source>
        <dbReference type="Proteomes" id="UP000030671"/>
    </source>
</evidence>
<feature type="compositionally biased region" description="Basic and acidic residues" evidence="1">
    <location>
        <begin position="49"/>
        <end position="65"/>
    </location>
</feature>
<sequence length="65" mass="7093">GGGRPARARSITDDPWDATSDRDDDDDDDDGDGDNDDDGDKGRGGRTWPDPRRGPRHDVPHPDPI</sequence>
<evidence type="ECO:0000256" key="1">
    <source>
        <dbReference type="SAM" id="MobiDB-lite"/>
    </source>
</evidence>
<organism evidence="2 3">
    <name type="scientific">Heterobasidion irregulare (strain TC 32-1)</name>
    <dbReference type="NCBI Taxonomy" id="747525"/>
    <lineage>
        <taxon>Eukaryota</taxon>
        <taxon>Fungi</taxon>
        <taxon>Dikarya</taxon>
        <taxon>Basidiomycota</taxon>
        <taxon>Agaricomycotina</taxon>
        <taxon>Agaricomycetes</taxon>
        <taxon>Russulales</taxon>
        <taxon>Bondarzewiaceae</taxon>
        <taxon>Heterobasidion</taxon>
        <taxon>Heterobasidion annosum species complex</taxon>
    </lineage>
</organism>
<gene>
    <name evidence="2" type="ORF">HETIRDRAFT_99509</name>
</gene>
<reference evidence="2 3" key="1">
    <citation type="journal article" date="2012" name="New Phytol.">
        <title>Insight into trade-off between wood decay and parasitism from the genome of a fungal forest pathogen.</title>
        <authorList>
            <person name="Olson A."/>
            <person name="Aerts A."/>
            <person name="Asiegbu F."/>
            <person name="Belbahri L."/>
            <person name="Bouzid O."/>
            <person name="Broberg A."/>
            <person name="Canback B."/>
            <person name="Coutinho P.M."/>
            <person name="Cullen D."/>
            <person name="Dalman K."/>
            <person name="Deflorio G."/>
            <person name="van Diepen L.T."/>
            <person name="Dunand C."/>
            <person name="Duplessis S."/>
            <person name="Durling M."/>
            <person name="Gonthier P."/>
            <person name="Grimwood J."/>
            <person name="Fossdal C.G."/>
            <person name="Hansson D."/>
            <person name="Henrissat B."/>
            <person name="Hietala A."/>
            <person name="Himmelstrand K."/>
            <person name="Hoffmeister D."/>
            <person name="Hogberg N."/>
            <person name="James T.Y."/>
            <person name="Karlsson M."/>
            <person name="Kohler A."/>
            <person name="Kues U."/>
            <person name="Lee Y.H."/>
            <person name="Lin Y.C."/>
            <person name="Lind M."/>
            <person name="Lindquist E."/>
            <person name="Lombard V."/>
            <person name="Lucas S."/>
            <person name="Lunden K."/>
            <person name="Morin E."/>
            <person name="Murat C."/>
            <person name="Park J."/>
            <person name="Raffaello T."/>
            <person name="Rouze P."/>
            <person name="Salamov A."/>
            <person name="Schmutz J."/>
            <person name="Solheim H."/>
            <person name="Stahlberg J."/>
            <person name="Velez H."/>
            <person name="de Vries R.P."/>
            <person name="Wiebenga A."/>
            <person name="Woodward S."/>
            <person name="Yakovlev I."/>
            <person name="Garbelotto M."/>
            <person name="Martin F."/>
            <person name="Grigoriev I.V."/>
            <person name="Stenlid J."/>
        </authorList>
    </citation>
    <scope>NUCLEOTIDE SEQUENCE [LARGE SCALE GENOMIC DNA]</scope>
    <source>
        <strain evidence="2 3">TC 32-1</strain>
    </source>
</reference>
<dbReference type="HOGENOM" id="CLU_2855879_0_0_1"/>
<dbReference type="KEGG" id="hir:HETIRDRAFT_99509"/>
<dbReference type="EMBL" id="KI925454">
    <property type="protein sequence ID" value="ETW87112.1"/>
    <property type="molecule type" value="Genomic_DNA"/>
</dbReference>
<dbReference type="AlphaFoldDB" id="W4KMR7"/>
<evidence type="ECO:0000313" key="2">
    <source>
        <dbReference type="EMBL" id="ETW87112.1"/>
    </source>
</evidence>
<feature type="region of interest" description="Disordered" evidence="1">
    <location>
        <begin position="1"/>
        <end position="65"/>
    </location>
</feature>
<dbReference type="RefSeq" id="XP_009541053.1">
    <property type="nucleotide sequence ID" value="XM_009542758.1"/>
</dbReference>
<keyword evidence="3" id="KW-1185">Reference proteome</keyword>
<accession>W4KMR7</accession>
<name>W4KMR7_HETIT</name>
<feature type="non-terminal residue" evidence="2">
    <location>
        <position position="1"/>
    </location>
</feature>